<accession>A0ABY3ZUG7</accession>
<protein>
    <submittedName>
        <fullName evidence="1">Uncharacterized protein</fullName>
    </submittedName>
</protein>
<sequence>MKYLVQLKPDVDKTIFKDANIEVVHHYEFMKQYLVEMSDEQYNTFKHAPYVLSIELDTNNNKIL</sequence>
<evidence type="ECO:0000313" key="1">
    <source>
        <dbReference type="EMBL" id="UOB20019.1"/>
    </source>
</evidence>
<evidence type="ECO:0000313" key="2">
    <source>
        <dbReference type="Proteomes" id="UP000830343"/>
    </source>
</evidence>
<gene>
    <name evidence="1" type="ORF">MRZ06_08245</name>
</gene>
<dbReference type="Proteomes" id="UP000830343">
    <property type="component" value="Chromosome"/>
</dbReference>
<name>A0ABY3ZUG7_9STAP</name>
<dbReference type="Gene3D" id="3.30.70.80">
    <property type="entry name" value="Peptidase S8 propeptide/proteinase inhibitor I9"/>
    <property type="match status" value="1"/>
</dbReference>
<reference evidence="1" key="2">
    <citation type="submission" date="2022-04" db="EMBL/GenBank/DDBJ databases">
        <title>Antimicrobial genetic elements in methicillin-resistant Macrococcus armenti.</title>
        <authorList>
            <person name="Keller J.E."/>
            <person name="Schwendener S."/>
            <person name="Pantucek R."/>
            <person name="Perreten V."/>
        </authorList>
    </citation>
    <scope>NUCLEOTIDE SEQUENCE</scope>
    <source>
        <strain evidence="1">CCM 2609</strain>
    </source>
</reference>
<organism evidence="1 2">
    <name type="scientific">Macrococcus armenti</name>
    <dbReference type="NCBI Taxonomy" id="2875764"/>
    <lineage>
        <taxon>Bacteria</taxon>
        <taxon>Bacillati</taxon>
        <taxon>Bacillota</taxon>
        <taxon>Bacilli</taxon>
        <taxon>Bacillales</taxon>
        <taxon>Staphylococcaceae</taxon>
        <taxon>Macrococcus</taxon>
    </lineage>
</organism>
<dbReference type="RefSeq" id="WP_224183162.1">
    <property type="nucleotide sequence ID" value="NZ_CP083595.1"/>
</dbReference>
<dbReference type="SUPFAM" id="SSF54897">
    <property type="entry name" value="Protease propeptides/inhibitors"/>
    <property type="match status" value="1"/>
</dbReference>
<keyword evidence="2" id="KW-1185">Reference proteome</keyword>
<proteinExistence type="predicted"/>
<reference evidence="1" key="1">
    <citation type="submission" date="2022-03" db="EMBL/GenBank/DDBJ databases">
        <authorList>
            <person name="Vrbovska V."/>
            <person name="Kovarovic V."/>
            <person name="Botka T."/>
            <person name="Pantucek R."/>
        </authorList>
    </citation>
    <scope>NUCLEOTIDE SEQUENCE</scope>
    <source>
        <strain evidence="1">CCM 2609</strain>
    </source>
</reference>
<dbReference type="EMBL" id="CP094348">
    <property type="protein sequence ID" value="UOB20019.1"/>
    <property type="molecule type" value="Genomic_DNA"/>
</dbReference>
<dbReference type="InterPro" id="IPR037045">
    <property type="entry name" value="S8pro/Inhibitor_I9_sf"/>
</dbReference>